<gene>
    <name evidence="1" type="ORF">HDID_LOCUS5386</name>
</gene>
<dbReference type="SUPFAM" id="SSF117281">
    <property type="entry name" value="Kelch motif"/>
    <property type="match status" value="1"/>
</dbReference>
<reference evidence="1 2" key="2">
    <citation type="submission" date="2018-11" db="EMBL/GenBank/DDBJ databases">
        <authorList>
            <consortium name="Pathogen Informatics"/>
        </authorList>
    </citation>
    <scope>NUCLEOTIDE SEQUENCE [LARGE SCALE GENOMIC DNA]</scope>
</reference>
<dbReference type="Gene3D" id="2.120.10.80">
    <property type="entry name" value="Kelch-type beta propeller"/>
    <property type="match status" value="1"/>
</dbReference>
<dbReference type="EMBL" id="UYSG01002725">
    <property type="protein sequence ID" value="VDL57704.1"/>
    <property type="molecule type" value="Genomic_DNA"/>
</dbReference>
<dbReference type="Proteomes" id="UP000274504">
    <property type="component" value="Unassembled WGS sequence"/>
</dbReference>
<evidence type="ECO:0000313" key="1">
    <source>
        <dbReference type="EMBL" id="VDL57704.1"/>
    </source>
</evidence>
<dbReference type="WBParaSite" id="HDID_0000538701-mRNA-1">
    <property type="protein sequence ID" value="HDID_0000538701-mRNA-1"/>
    <property type="gene ID" value="HDID_0000538701"/>
</dbReference>
<reference evidence="3" key="1">
    <citation type="submission" date="2017-02" db="UniProtKB">
        <authorList>
            <consortium name="WormBaseParasite"/>
        </authorList>
    </citation>
    <scope>IDENTIFICATION</scope>
</reference>
<dbReference type="InterPro" id="IPR015915">
    <property type="entry name" value="Kelch-typ_b-propeller"/>
</dbReference>
<name>A0A0R3SKC2_HYMDI</name>
<accession>A0A0R3SKC2</accession>
<proteinExistence type="predicted"/>
<evidence type="ECO:0000313" key="3">
    <source>
        <dbReference type="WBParaSite" id="HDID_0000538701-mRNA-1"/>
    </source>
</evidence>
<evidence type="ECO:0000313" key="2">
    <source>
        <dbReference type="Proteomes" id="UP000274504"/>
    </source>
</evidence>
<dbReference type="AlphaFoldDB" id="A0A0R3SKC2"/>
<organism evidence="3">
    <name type="scientific">Hymenolepis diminuta</name>
    <name type="common">Rat tapeworm</name>
    <dbReference type="NCBI Taxonomy" id="6216"/>
    <lineage>
        <taxon>Eukaryota</taxon>
        <taxon>Metazoa</taxon>
        <taxon>Spiralia</taxon>
        <taxon>Lophotrochozoa</taxon>
        <taxon>Platyhelminthes</taxon>
        <taxon>Cestoda</taxon>
        <taxon>Eucestoda</taxon>
        <taxon>Cyclophyllidea</taxon>
        <taxon>Hymenolepididae</taxon>
        <taxon>Hymenolepis</taxon>
    </lineage>
</organism>
<sequence length="172" mass="19425">MKGLNCCRAQRFQRSTCVITTWRWLAEGQKTAKKQPIASSYIPRAFTRPKEQSSEYENATRVCILNPECSEVEIERQLPVGEYANVFAYQNKLVCIGGWENENKPGSRRVDLMDLSTGHVSSLPDMIKARCSPVGVGTENEIFVFGTRIFSDSPDCFSNEVYEAALGRRVIF</sequence>
<protein>
    <submittedName>
        <fullName evidence="3">Peptidase S1 domain-containing protein</fullName>
    </submittedName>
</protein>